<sequence>MMGLYYEESEIGQKWRLGSYHFTREAVLRFARAYDPQVFHIDDDAAAESHFGRLAASGWHTASGWMRCYVEADDTARKARIAQGDVLPEHGPSPGVTNLKWIKPVYPGDTVTYWMEITAKREMASRPRWGLATKHSEGFNQNGELVFAFDGKVMVQRKSALSL</sequence>
<dbReference type="Proteomes" id="UP000616151">
    <property type="component" value="Unassembled WGS sequence"/>
</dbReference>
<comment type="caution">
    <text evidence="1">The sequence shown here is derived from an EMBL/GenBank/DDBJ whole genome shotgun (WGS) entry which is preliminary data.</text>
</comment>
<organism evidence="1 2">
    <name type="scientific">Taklimakanibacter albus</name>
    <dbReference type="NCBI Taxonomy" id="2800327"/>
    <lineage>
        <taxon>Bacteria</taxon>
        <taxon>Pseudomonadati</taxon>
        <taxon>Pseudomonadota</taxon>
        <taxon>Alphaproteobacteria</taxon>
        <taxon>Hyphomicrobiales</taxon>
        <taxon>Aestuariivirgaceae</taxon>
        <taxon>Taklimakanibacter</taxon>
    </lineage>
</organism>
<evidence type="ECO:0000313" key="1">
    <source>
        <dbReference type="EMBL" id="MBK1867473.1"/>
    </source>
</evidence>
<dbReference type="EMBL" id="JAENHL010000007">
    <property type="protein sequence ID" value="MBK1867473.1"/>
    <property type="molecule type" value="Genomic_DNA"/>
</dbReference>
<gene>
    <name evidence="1" type="ORF">JHL16_14040</name>
</gene>
<protein>
    <submittedName>
        <fullName evidence="1">MaoC family dehydratase</fullName>
    </submittedName>
</protein>
<name>A0ACC5R548_9HYPH</name>
<reference evidence="1" key="1">
    <citation type="submission" date="2021-01" db="EMBL/GenBank/DDBJ databases">
        <authorList>
            <person name="Sun Q."/>
        </authorList>
    </citation>
    <scope>NUCLEOTIDE SEQUENCE</scope>
    <source>
        <strain evidence="1">YIM B02566</strain>
    </source>
</reference>
<proteinExistence type="predicted"/>
<keyword evidence="2" id="KW-1185">Reference proteome</keyword>
<evidence type="ECO:0000313" key="2">
    <source>
        <dbReference type="Proteomes" id="UP000616151"/>
    </source>
</evidence>
<accession>A0ACC5R548</accession>